<protein>
    <recommendedName>
        <fullName evidence="4">VIR protein</fullName>
    </recommendedName>
</protein>
<dbReference type="Pfam" id="PF05795">
    <property type="entry name" value="Plasmodium_Vir"/>
    <property type="match status" value="1"/>
</dbReference>
<evidence type="ECO:0008006" key="4">
    <source>
        <dbReference type="Google" id="ProtNLM"/>
    </source>
</evidence>
<evidence type="ECO:0000313" key="2">
    <source>
        <dbReference type="EMBL" id="KMZ83189.1"/>
    </source>
</evidence>
<reference evidence="2 3" key="1">
    <citation type="submission" date="2011-08" db="EMBL/GenBank/DDBJ databases">
        <title>The Genome Sequence of Plasmodium vivax Brazil I.</title>
        <authorList>
            <consortium name="The Broad Institute Genome Sequencing Platform"/>
            <consortium name="The Broad Institute Genome Sequencing Center for Infectious Disease"/>
            <person name="Neafsey D."/>
            <person name="Carlton J."/>
            <person name="Barnwell J."/>
            <person name="Collins W."/>
            <person name="Escalante A."/>
            <person name="Mullikin J."/>
            <person name="Saul A."/>
            <person name="Guigo R."/>
            <person name="Camara F."/>
            <person name="Young S.K."/>
            <person name="Zeng Q."/>
            <person name="Gargeya S."/>
            <person name="Fitzgerald M."/>
            <person name="Haas B."/>
            <person name="Abouelleil A."/>
            <person name="Alvarado L."/>
            <person name="Arachchi H.M."/>
            <person name="Berlin A."/>
            <person name="Brown A."/>
            <person name="Chapman S.B."/>
            <person name="Chen Z."/>
            <person name="Dunbar C."/>
            <person name="Freedman E."/>
            <person name="Gearin G."/>
            <person name="Gellesch M."/>
            <person name="Goldberg J."/>
            <person name="Griggs A."/>
            <person name="Gujja S."/>
            <person name="Heiman D."/>
            <person name="Howarth C."/>
            <person name="Larson L."/>
            <person name="Lui A."/>
            <person name="MacDonald P.J.P."/>
            <person name="Montmayeur A."/>
            <person name="Murphy C."/>
            <person name="Neiman D."/>
            <person name="Pearson M."/>
            <person name="Priest M."/>
            <person name="Roberts A."/>
            <person name="Saif S."/>
            <person name="Shea T."/>
            <person name="Shenoy N."/>
            <person name="Sisk P."/>
            <person name="Stolte C."/>
            <person name="Sykes S."/>
            <person name="Wortman J."/>
            <person name="Nusbaum C."/>
            <person name="Birren B."/>
        </authorList>
    </citation>
    <scope>NUCLEOTIDE SEQUENCE [LARGE SCALE GENOMIC DNA]</scope>
    <source>
        <strain evidence="2 3">Brazil I</strain>
    </source>
</reference>
<feature type="compositionally biased region" description="Polar residues" evidence="1">
    <location>
        <begin position="226"/>
        <end position="243"/>
    </location>
</feature>
<organism evidence="2 3">
    <name type="scientific">Plasmodium vivax (strain Brazil I)</name>
    <dbReference type="NCBI Taxonomy" id="1033975"/>
    <lineage>
        <taxon>Eukaryota</taxon>
        <taxon>Sar</taxon>
        <taxon>Alveolata</taxon>
        <taxon>Apicomplexa</taxon>
        <taxon>Aconoidasida</taxon>
        <taxon>Haemosporida</taxon>
        <taxon>Plasmodiidae</taxon>
        <taxon>Plasmodium</taxon>
        <taxon>Plasmodium (Plasmodium)</taxon>
    </lineage>
</organism>
<name>A0A0J9SJM7_PLAV1</name>
<evidence type="ECO:0000256" key="1">
    <source>
        <dbReference type="SAM" id="MobiDB-lite"/>
    </source>
</evidence>
<gene>
    <name evidence="2" type="ORF">PVBG_06025</name>
</gene>
<sequence length="316" mass="36830">MNRHSADLNDYNEECNEIWVNKHKDKMILICKKYLRFLNKSESWSGVFSFYDVSLLLNYWIYDELTKIYVDENTNEIDIGFGVLQGKWGKFNSRRRNKLYYENCRPEPTKVNHKDWQKRKELYDYCINYNYLYNMANFSNNKCEYYKRIQDKKSLYEYFEEECSTRKNNCPDFCKQCESYNPKLMLPDLECQAEMQKDPAEALEQSSDNPAHKLRPEFGEGASELQRPTASAQDTQLTSQSSDIGTKVTNSVLGAGPVMLTATMLYRYTPLGPWIRRFGGGGTNSMNAMDALSSYTQETGNMLSDDSANYISYQPI</sequence>
<proteinExistence type="predicted"/>
<dbReference type="EMBL" id="KQ234961">
    <property type="protein sequence ID" value="KMZ83189.1"/>
    <property type="molecule type" value="Genomic_DNA"/>
</dbReference>
<accession>A0A0J9SJM7</accession>
<dbReference type="AlphaFoldDB" id="A0A0J9SJM7"/>
<dbReference type="InterPro" id="IPR008780">
    <property type="entry name" value="Plasmodium_Vir"/>
</dbReference>
<dbReference type="Proteomes" id="UP000053327">
    <property type="component" value="Unassembled WGS sequence"/>
</dbReference>
<dbReference type="OrthoDB" id="387297at2759"/>
<evidence type="ECO:0000313" key="3">
    <source>
        <dbReference type="Proteomes" id="UP000053327"/>
    </source>
</evidence>
<feature type="region of interest" description="Disordered" evidence="1">
    <location>
        <begin position="195"/>
        <end position="243"/>
    </location>
</feature>